<dbReference type="InterPro" id="IPR052897">
    <property type="entry name" value="Sec-Metab_Biosynth_Hydrolase"/>
</dbReference>
<comment type="caution">
    <text evidence="2">The sequence shown here is derived from an EMBL/GenBank/DDBJ whole genome shotgun (WGS) entry which is preliminary data.</text>
</comment>
<evidence type="ECO:0000313" key="3">
    <source>
        <dbReference type="Proteomes" id="UP001338125"/>
    </source>
</evidence>
<evidence type="ECO:0000259" key="1">
    <source>
        <dbReference type="Pfam" id="PF12697"/>
    </source>
</evidence>
<name>A0ABR0SVZ2_9HYPO</name>
<sequence length="257" mass="28400">MSTNKTIIVIIGGGWHTAESYAKLTRALEAAGHEVHCPQYPSMNQERPPTASLAEDSTFIRTYVENLVDFGHQVVPLMHCYGSQIGSNCLYGLGLQNRSGKGLSGVITEMIYLAGYVLPEDLRMIDKVNEMRDEGLMPVTFDFAADLMVFLRYPKEQLVGSGGEVSDNEASDFMATLKLWNGRCIYDATSHAAWREIPVTYVYTMEDLFVPLNYQQSMVKVVEAQGIKVKTHELATGHCPGLTAADEIVEIVNKVVG</sequence>
<dbReference type="Gene3D" id="3.40.50.1820">
    <property type="entry name" value="alpha/beta hydrolase"/>
    <property type="match status" value="1"/>
</dbReference>
<dbReference type="InterPro" id="IPR029058">
    <property type="entry name" value="AB_hydrolase_fold"/>
</dbReference>
<reference evidence="2 3" key="1">
    <citation type="submission" date="2024-01" db="EMBL/GenBank/DDBJ databases">
        <title>Complete genome of Cladobotryum mycophilum ATHUM6906.</title>
        <authorList>
            <person name="Christinaki A.C."/>
            <person name="Myridakis A.I."/>
            <person name="Kouvelis V.N."/>
        </authorList>
    </citation>
    <scope>NUCLEOTIDE SEQUENCE [LARGE SCALE GENOMIC DNA]</scope>
    <source>
        <strain evidence="2 3">ATHUM6906</strain>
    </source>
</reference>
<keyword evidence="3" id="KW-1185">Reference proteome</keyword>
<dbReference type="PANTHER" id="PTHR37017">
    <property type="entry name" value="AB HYDROLASE-1 DOMAIN-CONTAINING PROTEIN-RELATED"/>
    <property type="match status" value="1"/>
</dbReference>
<dbReference type="Proteomes" id="UP001338125">
    <property type="component" value="Unassembled WGS sequence"/>
</dbReference>
<proteinExistence type="predicted"/>
<accession>A0ABR0SVZ2</accession>
<organism evidence="2 3">
    <name type="scientific">Cladobotryum mycophilum</name>
    <dbReference type="NCBI Taxonomy" id="491253"/>
    <lineage>
        <taxon>Eukaryota</taxon>
        <taxon>Fungi</taxon>
        <taxon>Dikarya</taxon>
        <taxon>Ascomycota</taxon>
        <taxon>Pezizomycotina</taxon>
        <taxon>Sordariomycetes</taxon>
        <taxon>Hypocreomycetidae</taxon>
        <taxon>Hypocreales</taxon>
        <taxon>Hypocreaceae</taxon>
        <taxon>Cladobotryum</taxon>
    </lineage>
</organism>
<evidence type="ECO:0000313" key="2">
    <source>
        <dbReference type="EMBL" id="KAK5996303.1"/>
    </source>
</evidence>
<dbReference type="EMBL" id="JAVFKD010000003">
    <property type="protein sequence ID" value="KAK5996303.1"/>
    <property type="molecule type" value="Genomic_DNA"/>
</dbReference>
<dbReference type="SUPFAM" id="SSF53474">
    <property type="entry name" value="alpha/beta-Hydrolases"/>
    <property type="match status" value="1"/>
</dbReference>
<dbReference type="PANTHER" id="PTHR37017:SF10">
    <property type="entry name" value="AB HYDROLASE-1 DOMAIN-CONTAINING PROTEIN"/>
    <property type="match status" value="1"/>
</dbReference>
<gene>
    <name evidence="2" type="ORF">PT974_03058</name>
</gene>
<protein>
    <submittedName>
        <fullName evidence="2">Hydrolase R7-like protein</fullName>
    </submittedName>
</protein>
<dbReference type="InterPro" id="IPR000073">
    <property type="entry name" value="AB_hydrolase_1"/>
</dbReference>
<feature type="domain" description="AB hydrolase-1" evidence="1">
    <location>
        <begin position="8"/>
        <end position="250"/>
    </location>
</feature>
<dbReference type="Pfam" id="PF12697">
    <property type="entry name" value="Abhydrolase_6"/>
    <property type="match status" value="1"/>
</dbReference>